<comment type="caution">
    <text evidence="1">The sequence shown here is derived from an EMBL/GenBank/DDBJ whole genome shotgun (WGS) entry which is preliminary data.</text>
</comment>
<proteinExistence type="predicted"/>
<reference evidence="1 2" key="1">
    <citation type="submission" date="2018-08" db="EMBL/GenBank/DDBJ databases">
        <title>Bacillus phenotypic plasticity.</title>
        <authorList>
            <person name="Hurtado E."/>
        </authorList>
    </citation>
    <scope>NUCLEOTIDE SEQUENCE [LARGE SCALE GENOMIC DNA]</scope>
    <source>
        <strain evidence="1 2">427</strain>
    </source>
</reference>
<evidence type="ECO:0000313" key="1">
    <source>
        <dbReference type="EMBL" id="KAA6450394.1"/>
    </source>
</evidence>
<evidence type="ECO:0000313" key="2">
    <source>
        <dbReference type="Proteomes" id="UP000324326"/>
    </source>
</evidence>
<name>A0A5M8RU73_9BACI</name>
<dbReference type="AlphaFoldDB" id="A0A5M8RU73"/>
<protein>
    <submittedName>
        <fullName evidence="1">Uncharacterized protein</fullName>
    </submittedName>
</protein>
<dbReference type="Proteomes" id="UP000324326">
    <property type="component" value="Unassembled WGS sequence"/>
</dbReference>
<dbReference type="EMBL" id="QSND01000002">
    <property type="protein sequence ID" value="KAA6450394.1"/>
    <property type="molecule type" value="Genomic_DNA"/>
</dbReference>
<gene>
    <name evidence="1" type="ORF">DX927_05815</name>
</gene>
<accession>A0A5M8RU73</accession>
<organism evidence="1 2">
    <name type="scientific">Bacillus swezeyi</name>
    <dbReference type="NCBI Taxonomy" id="1925020"/>
    <lineage>
        <taxon>Bacteria</taxon>
        <taxon>Bacillati</taxon>
        <taxon>Bacillota</taxon>
        <taxon>Bacilli</taxon>
        <taxon>Bacillales</taxon>
        <taxon>Bacillaceae</taxon>
        <taxon>Bacillus</taxon>
    </lineage>
</organism>
<sequence>MNIIKKIEEEKCSIDELKSFLDDRNPIVLYHTMTYIGKKGYKTADIEEKLCKLSLKRESEDKLLGIYKISDLAIATMIKLWEKEEDIEEYKHINEFEKGTVKRVFNEIEW</sequence>
<dbReference type="RefSeq" id="WP_148956382.1">
    <property type="nucleotide sequence ID" value="NZ_QSND01000002.1"/>
</dbReference>